<dbReference type="InterPro" id="IPR000073">
    <property type="entry name" value="AB_hydrolase_1"/>
</dbReference>
<dbReference type="AlphaFoldDB" id="A0A1X1V0Y8"/>
<reference evidence="2 3" key="1">
    <citation type="submission" date="2016-01" db="EMBL/GenBank/DDBJ databases">
        <title>The new phylogeny of the genus Mycobacterium.</title>
        <authorList>
            <person name="Tarcisio F."/>
            <person name="Conor M."/>
            <person name="Antonella G."/>
            <person name="Elisabetta G."/>
            <person name="Giulia F.S."/>
            <person name="Sara T."/>
            <person name="Anna F."/>
            <person name="Clotilde B."/>
            <person name="Roberto B."/>
            <person name="Veronica D.S."/>
            <person name="Fabio R."/>
            <person name="Monica P."/>
            <person name="Olivier J."/>
            <person name="Enrico T."/>
            <person name="Nicola S."/>
        </authorList>
    </citation>
    <scope>NUCLEOTIDE SEQUENCE [LARGE SCALE GENOMIC DNA]</scope>
    <source>
        <strain evidence="2 3">DSM 45731</strain>
    </source>
</reference>
<dbReference type="Gene3D" id="3.40.50.1820">
    <property type="entry name" value="alpha/beta hydrolase"/>
    <property type="match status" value="1"/>
</dbReference>
<dbReference type="Pfam" id="PF12697">
    <property type="entry name" value="Abhydrolase_6"/>
    <property type="match status" value="1"/>
</dbReference>
<organism evidence="2 3">
    <name type="scientific">Mycobacterium fragae</name>
    <dbReference type="NCBI Taxonomy" id="1260918"/>
    <lineage>
        <taxon>Bacteria</taxon>
        <taxon>Bacillati</taxon>
        <taxon>Actinomycetota</taxon>
        <taxon>Actinomycetes</taxon>
        <taxon>Mycobacteriales</taxon>
        <taxon>Mycobacteriaceae</taxon>
        <taxon>Mycobacterium</taxon>
    </lineage>
</organism>
<dbReference type="InterPro" id="IPR029058">
    <property type="entry name" value="AB_hydrolase_fold"/>
</dbReference>
<proteinExistence type="predicted"/>
<evidence type="ECO:0000259" key="1">
    <source>
        <dbReference type="Pfam" id="PF12697"/>
    </source>
</evidence>
<dbReference type="STRING" id="1260918.AWC06_10170"/>
<dbReference type="SUPFAM" id="SSF53474">
    <property type="entry name" value="alpha/beta-Hydrolases"/>
    <property type="match status" value="1"/>
</dbReference>
<sequence length="284" mass="31377">MEASMPILDLPQGRVQYRLAGPADSTSPPVVFVHGLLVNNELWTGVTDALAMDGVRSYALDLPLGSHPIALRPDADLSPAGVARLIIAFLETLGLTDVTLVGNDTGTALCQFVIDVDDSRIGRLVLTDGDAFDQFPPRSLRPVFSLGRRSAGVYALMTIMRPDGLRQRIQGQNVSKPLDCELTRRWITPALTDRGVRRDTAKFLRGVDSSELLELSTRLRRFTKPVLVLWGDADQLFPIELAHRLQNAFPDARLVEIPGGRTFFPLDEPQRVAHEIQAAFQPRH</sequence>
<evidence type="ECO:0000313" key="2">
    <source>
        <dbReference type="EMBL" id="ORV62608.1"/>
    </source>
</evidence>
<name>A0A1X1V0Y8_9MYCO</name>
<feature type="domain" description="AB hydrolase-1" evidence="1">
    <location>
        <begin position="30"/>
        <end position="274"/>
    </location>
</feature>
<dbReference type="EMBL" id="LQOW01000008">
    <property type="protein sequence ID" value="ORV62608.1"/>
    <property type="molecule type" value="Genomic_DNA"/>
</dbReference>
<evidence type="ECO:0000313" key="3">
    <source>
        <dbReference type="Proteomes" id="UP000194000"/>
    </source>
</evidence>
<dbReference type="GO" id="GO:0003824">
    <property type="term" value="F:catalytic activity"/>
    <property type="evidence" value="ECO:0007669"/>
    <property type="project" value="UniProtKB-ARBA"/>
</dbReference>
<accession>A0A1X1V0Y8</accession>
<protein>
    <recommendedName>
        <fullName evidence="1">AB hydrolase-1 domain-containing protein</fullName>
    </recommendedName>
</protein>
<dbReference type="PANTHER" id="PTHR43798">
    <property type="entry name" value="MONOACYLGLYCEROL LIPASE"/>
    <property type="match status" value="1"/>
</dbReference>
<comment type="caution">
    <text evidence="2">The sequence shown here is derived from an EMBL/GenBank/DDBJ whole genome shotgun (WGS) entry which is preliminary data.</text>
</comment>
<dbReference type="InterPro" id="IPR050266">
    <property type="entry name" value="AB_hydrolase_sf"/>
</dbReference>
<dbReference type="Proteomes" id="UP000194000">
    <property type="component" value="Unassembled WGS sequence"/>
</dbReference>
<keyword evidence="3" id="KW-1185">Reference proteome</keyword>
<gene>
    <name evidence="2" type="ORF">AWC06_10170</name>
</gene>